<dbReference type="InterPro" id="IPR045087">
    <property type="entry name" value="Cu-oxidase_fam"/>
</dbReference>
<evidence type="ECO:0000313" key="9">
    <source>
        <dbReference type="EMBL" id="ADU49489.1"/>
    </source>
</evidence>
<feature type="domain" description="Plastocyanin-like" evidence="7">
    <location>
        <begin position="384"/>
        <end position="490"/>
    </location>
</feature>
<keyword evidence="3" id="KW-0186">Copper</keyword>
<evidence type="ECO:0000256" key="4">
    <source>
        <dbReference type="SAM" id="MobiDB-lite"/>
    </source>
</evidence>
<dbReference type="PANTHER" id="PTHR11709:SF394">
    <property type="entry name" value="FI03373P-RELATED"/>
    <property type="match status" value="1"/>
</dbReference>
<dbReference type="PANTHER" id="PTHR11709">
    <property type="entry name" value="MULTI-COPPER OXIDASE"/>
    <property type="match status" value="1"/>
</dbReference>
<protein>
    <submittedName>
        <fullName evidence="9">Multicopper oxidase type 3</fullName>
    </submittedName>
</protein>
<dbReference type="GO" id="GO:0016491">
    <property type="term" value="F:oxidoreductase activity"/>
    <property type="evidence" value="ECO:0007669"/>
    <property type="project" value="UniProtKB-KW"/>
</dbReference>
<dbReference type="CDD" id="cd13861">
    <property type="entry name" value="CuRO_1_CumA_like"/>
    <property type="match status" value="1"/>
</dbReference>
<dbReference type="Proteomes" id="UP000008914">
    <property type="component" value="Chromosome"/>
</dbReference>
<dbReference type="PROSITE" id="PS51318">
    <property type="entry name" value="TAT"/>
    <property type="match status" value="1"/>
</dbReference>
<dbReference type="eggNOG" id="COG2132">
    <property type="taxonomic scope" value="Bacteria"/>
</dbReference>
<dbReference type="HOGENOM" id="CLU_009100_6_0_11"/>
<dbReference type="SUPFAM" id="SSF49503">
    <property type="entry name" value="Cupredoxins"/>
    <property type="match status" value="3"/>
</dbReference>
<dbReference type="AlphaFoldDB" id="E6SBG1"/>
<name>E6SBG1_INTC7</name>
<feature type="domain" description="Plastocyanin-like" evidence="8">
    <location>
        <begin position="65"/>
        <end position="170"/>
    </location>
</feature>
<dbReference type="Pfam" id="PF07732">
    <property type="entry name" value="Cu-oxidase_3"/>
    <property type="match status" value="1"/>
</dbReference>
<feature type="compositionally biased region" description="Low complexity" evidence="4">
    <location>
        <begin position="30"/>
        <end position="48"/>
    </location>
</feature>
<proteinExistence type="predicted"/>
<dbReference type="CDD" id="cd13870">
    <property type="entry name" value="CuRO_2_CopA_like_1"/>
    <property type="match status" value="1"/>
</dbReference>
<dbReference type="InterPro" id="IPR011706">
    <property type="entry name" value="Cu-oxidase_C"/>
</dbReference>
<dbReference type="RefSeq" id="WP_013493801.1">
    <property type="nucleotide sequence ID" value="NC_014830.1"/>
</dbReference>
<dbReference type="Gene3D" id="2.60.40.420">
    <property type="entry name" value="Cupredoxins - blue copper proteins"/>
    <property type="match status" value="3"/>
</dbReference>
<dbReference type="STRING" id="710696.Intca_2999"/>
<accession>E6SBG1</accession>
<evidence type="ECO:0000313" key="10">
    <source>
        <dbReference type="Proteomes" id="UP000008914"/>
    </source>
</evidence>
<evidence type="ECO:0000256" key="5">
    <source>
        <dbReference type="SAM" id="SignalP"/>
    </source>
</evidence>
<keyword evidence="1" id="KW-0479">Metal-binding</keyword>
<dbReference type="CDD" id="cd13896">
    <property type="entry name" value="CuRO_3_CopA"/>
    <property type="match status" value="1"/>
</dbReference>
<reference evidence="9 10" key="1">
    <citation type="journal article" date="2010" name="Stand. Genomic Sci.">
        <title>Complete genome sequence of Intrasporangium calvum type strain (7 KIP).</title>
        <authorList>
            <person name="Del Rio T.G."/>
            <person name="Chertkov O."/>
            <person name="Yasawong M."/>
            <person name="Lucas S."/>
            <person name="Deshpande S."/>
            <person name="Cheng J.F."/>
            <person name="Detter C."/>
            <person name="Tapia R."/>
            <person name="Han C."/>
            <person name="Goodwin L."/>
            <person name="Pitluck S."/>
            <person name="Liolios K."/>
            <person name="Ivanova N."/>
            <person name="Mavromatis K."/>
            <person name="Pati A."/>
            <person name="Chen A."/>
            <person name="Palaniappan K."/>
            <person name="Land M."/>
            <person name="Hauser L."/>
            <person name="Chang Y.J."/>
            <person name="Jeffries C.D."/>
            <person name="Rohde M."/>
            <person name="Pukall R."/>
            <person name="Sikorski J."/>
            <person name="Goker M."/>
            <person name="Woyke T."/>
            <person name="Bristow J."/>
            <person name="Eisen J.A."/>
            <person name="Markowitz V."/>
            <person name="Hugenholtz P."/>
            <person name="Kyrpides N.C."/>
            <person name="Klenk H.P."/>
            <person name="Lapidus A."/>
        </authorList>
    </citation>
    <scope>NUCLEOTIDE SEQUENCE [LARGE SCALE GENOMIC DNA]</scope>
    <source>
        <strain evidence="10">ATCC 23552 / DSM 43043 / JCM 3097 / NBRC 12989 / 7 KIP</strain>
    </source>
</reference>
<keyword evidence="10" id="KW-1185">Reference proteome</keyword>
<dbReference type="Pfam" id="PF00394">
    <property type="entry name" value="Cu-oxidase"/>
    <property type="match status" value="1"/>
</dbReference>
<dbReference type="InterPro" id="IPR006311">
    <property type="entry name" value="TAT_signal"/>
</dbReference>
<evidence type="ECO:0000256" key="1">
    <source>
        <dbReference type="ARBA" id="ARBA00022723"/>
    </source>
</evidence>
<feature type="chain" id="PRO_5003209020" evidence="5">
    <location>
        <begin position="24"/>
        <end position="494"/>
    </location>
</feature>
<evidence type="ECO:0000256" key="2">
    <source>
        <dbReference type="ARBA" id="ARBA00023002"/>
    </source>
</evidence>
<sequence length="494" mass="51613">MNSLSRRSVILGSLGIVATGTLAACSASQPAGTPTAFGTPTADPTTPGQRVTTAKLIAKRATLDLGGPEVGTWAYGDTAPGPLIRATAGDLVRVTLDNQLPADTSIHWHGIALANAADGVPGMTQDPIRPSTTFTYEFVAPDPGTYFYHPHSGVQLDRGLYAALIVDDPQEPGGYDLEYVVVLDDWVDGTGRTPDDVLTQLIAKGGSATSGGMGGMGGMDHGSMGMGGGAAPFGDAGDVQYPHYLINGRVPAAPDVLAAKPGQRVRLRVINAASDTIFTVALGGHRMTVTHSDGFPVQPTETGAFYIGMGERYDTVVTLKDGVFPLVAAPFGKQGQALALVRTGAGAAPPATLRPDELAGPVLLGTTLVAAESARLAQRDAEATEVIQLNGQMAPYQWGINGGPFGENEPIVITKGERVHLDLANMTMMTHPFHIHGHTFGLLSSGLRKDTVLLRPMETIAVELQADNAGDWAAHCHNIYHAEAGMMIGLNYRA</sequence>
<dbReference type="KEGG" id="ica:Intca_2999"/>
<dbReference type="OrthoDB" id="345021at2"/>
<dbReference type="PROSITE" id="PS00080">
    <property type="entry name" value="MULTICOPPER_OXIDASE2"/>
    <property type="match status" value="1"/>
</dbReference>
<evidence type="ECO:0000259" key="8">
    <source>
        <dbReference type="Pfam" id="PF07732"/>
    </source>
</evidence>
<evidence type="ECO:0000256" key="3">
    <source>
        <dbReference type="ARBA" id="ARBA00023008"/>
    </source>
</evidence>
<dbReference type="GO" id="GO:0005507">
    <property type="term" value="F:copper ion binding"/>
    <property type="evidence" value="ECO:0007669"/>
    <property type="project" value="InterPro"/>
</dbReference>
<dbReference type="InterPro" id="IPR008972">
    <property type="entry name" value="Cupredoxin"/>
</dbReference>
<feature type="region of interest" description="Disordered" evidence="4">
    <location>
        <begin position="28"/>
        <end position="48"/>
    </location>
</feature>
<dbReference type="InterPro" id="IPR034279">
    <property type="entry name" value="CuRO_3_CopA"/>
</dbReference>
<evidence type="ECO:0000259" key="7">
    <source>
        <dbReference type="Pfam" id="PF07731"/>
    </source>
</evidence>
<feature type="domain" description="Plastocyanin-like" evidence="6">
    <location>
        <begin position="243"/>
        <end position="332"/>
    </location>
</feature>
<dbReference type="Pfam" id="PF07731">
    <property type="entry name" value="Cu-oxidase_2"/>
    <property type="match status" value="1"/>
</dbReference>
<dbReference type="PROSITE" id="PS51257">
    <property type="entry name" value="PROKAR_LIPOPROTEIN"/>
    <property type="match status" value="1"/>
</dbReference>
<dbReference type="InterPro" id="IPR001117">
    <property type="entry name" value="Cu-oxidase_2nd"/>
</dbReference>
<dbReference type="InterPro" id="IPR011707">
    <property type="entry name" value="Cu-oxidase-like_N"/>
</dbReference>
<dbReference type="InterPro" id="IPR002355">
    <property type="entry name" value="Cu_oxidase_Cu_BS"/>
</dbReference>
<evidence type="ECO:0000259" key="6">
    <source>
        <dbReference type="Pfam" id="PF00394"/>
    </source>
</evidence>
<keyword evidence="2" id="KW-0560">Oxidoreductase</keyword>
<keyword evidence="5" id="KW-0732">Signal</keyword>
<gene>
    <name evidence="9" type="ordered locus">Intca_2999</name>
</gene>
<feature type="signal peptide" evidence="5">
    <location>
        <begin position="1"/>
        <end position="23"/>
    </location>
</feature>
<dbReference type="EMBL" id="CP002343">
    <property type="protein sequence ID" value="ADU49489.1"/>
    <property type="molecule type" value="Genomic_DNA"/>
</dbReference>
<organism evidence="9 10">
    <name type="scientific">Intrasporangium calvum (strain ATCC 23552 / DSM 43043 / JCM 3097 / NBRC 12989 / NCIMB 10167 / NRRL B-3866 / 7 KIP)</name>
    <dbReference type="NCBI Taxonomy" id="710696"/>
    <lineage>
        <taxon>Bacteria</taxon>
        <taxon>Bacillati</taxon>
        <taxon>Actinomycetota</taxon>
        <taxon>Actinomycetes</taxon>
        <taxon>Micrococcales</taxon>
        <taxon>Intrasporangiaceae</taxon>
        <taxon>Intrasporangium</taxon>
    </lineage>
</organism>